<reference evidence="1 2" key="1">
    <citation type="journal article" date="2024" name="G3 (Bethesda)">
        <title>Genome assembly of Hibiscus sabdariffa L. provides insights into metabolisms of medicinal natural products.</title>
        <authorList>
            <person name="Kim T."/>
        </authorList>
    </citation>
    <scope>NUCLEOTIDE SEQUENCE [LARGE SCALE GENOMIC DNA]</scope>
    <source>
        <strain evidence="1">TK-2024</strain>
        <tissue evidence="1">Old leaves</tissue>
    </source>
</reference>
<gene>
    <name evidence="1" type="ORF">V6N12_052074</name>
</gene>
<organism evidence="1 2">
    <name type="scientific">Hibiscus sabdariffa</name>
    <name type="common">roselle</name>
    <dbReference type="NCBI Taxonomy" id="183260"/>
    <lineage>
        <taxon>Eukaryota</taxon>
        <taxon>Viridiplantae</taxon>
        <taxon>Streptophyta</taxon>
        <taxon>Embryophyta</taxon>
        <taxon>Tracheophyta</taxon>
        <taxon>Spermatophyta</taxon>
        <taxon>Magnoliopsida</taxon>
        <taxon>eudicotyledons</taxon>
        <taxon>Gunneridae</taxon>
        <taxon>Pentapetalae</taxon>
        <taxon>rosids</taxon>
        <taxon>malvids</taxon>
        <taxon>Malvales</taxon>
        <taxon>Malvaceae</taxon>
        <taxon>Malvoideae</taxon>
        <taxon>Hibiscus</taxon>
    </lineage>
</organism>
<name>A0ABR2GHG9_9ROSI</name>
<dbReference type="EMBL" id="JBBPBM010000001">
    <property type="protein sequence ID" value="KAK8602260.1"/>
    <property type="molecule type" value="Genomic_DNA"/>
</dbReference>
<keyword evidence="2" id="KW-1185">Reference proteome</keyword>
<evidence type="ECO:0000313" key="2">
    <source>
        <dbReference type="Proteomes" id="UP001472677"/>
    </source>
</evidence>
<sequence length="123" mass="13375">MTKERPSSPTATFACFLSSGEGGGGLVVLENLRNAGWFGGLEYLDFLPGIDGLEGEEGEPKDLIESAVAANVVFDFLLGAPALVEFLGVGVVPAGESNLRRRSMAWFVMSRIRVRRRGRENWE</sequence>
<comment type="caution">
    <text evidence="1">The sequence shown here is derived from an EMBL/GenBank/DDBJ whole genome shotgun (WGS) entry which is preliminary data.</text>
</comment>
<evidence type="ECO:0000313" key="1">
    <source>
        <dbReference type="EMBL" id="KAK8602260.1"/>
    </source>
</evidence>
<dbReference type="Proteomes" id="UP001472677">
    <property type="component" value="Unassembled WGS sequence"/>
</dbReference>
<accession>A0ABR2GHG9</accession>
<protein>
    <submittedName>
        <fullName evidence="1">Uncharacterized protein</fullName>
    </submittedName>
</protein>
<proteinExistence type="predicted"/>